<dbReference type="SMART" id="SM00397">
    <property type="entry name" value="t_SNARE"/>
    <property type="match status" value="1"/>
</dbReference>
<evidence type="ECO:0000259" key="5">
    <source>
        <dbReference type="PROSITE" id="PS50192"/>
    </source>
</evidence>
<evidence type="ECO:0000313" key="7">
    <source>
        <dbReference type="EMBL" id="KIV77894.1"/>
    </source>
</evidence>
<proteinExistence type="inferred from homology"/>
<dbReference type="GO" id="GO:0012505">
    <property type="term" value="C:endomembrane system"/>
    <property type="evidence" value="ECO:0007669"/>
    <property type="project" value="TreeGrafter"/>
</dbReference>
<feature type="compositionally biased region" description="Low complexity" evidence="3">
    <location>
        <begin position="1"/>
        <end position="14"/>
    </location>
</feature>
<reference evidence="7 8" key="1">
    <citation type="submission" date="2015-01" db="EMBL/GenBank/DDBJ databases">
        <title>The Genome Sequence of Exophiala sideris CBS121828.</title>
        <authorList>
            <consortium name="The Broad Institute Genomics Platform"/>
            <person name="Cuomo C."/>
            <person name="de Hoog S."/>
            <person name="Gorbushina A."/>
            <person name="Stielow B."/>
            <person name="Teixiera M."/>
            <person name="Abouelleil A."/>
            <person name="Chapman S.B."/>
            <person name="Priest M."/>
            <person name="Young S.K."/>
            <person name="Wortman J."/>
            <person name="Nusbaum C."/>
            <person name="Birren B."/>
        </authorList>
    </citation>
    <scope>NUCLEOTIDE SEQUENCE [LARGE SCALE GENOMIC DNA]</scope>
    <source>
        <strain evidence="7 8">CBS 121828</strain>
    </source>
</reference>
<dbReference type="GO" id="GO:0006906">
    <property type="term" value="P:vesicle fusion"/>
    <property type="evidence" value="ECO:0007669"/>
    <property type="project" value="TreeGrafter"/>
</dbReference>
<dbReference type="EMBL" id="JAVRRF010000019">
    <property type="protein sequence ID" value="KAK5055778.1"/>
    <property type="molecule type" value="Genomic_DNA"/>
</dbReference>
<evidence type="ECO:0000256" key="4">
    <source>
        <dbReference type="SAM" id="Phobius"/>
    </source>
</evidence>
<dbReference type="CDD" id="cd15849">
    <property type="entry name" value="SNARE_Sso1"/>
    <property type="match status" value="1"/>
</dbReference>
<dbReference type="HOGENOM" id="CLU_042423_0_2_1"/>
<dbReference type="Proteomes" id="UP001345691">
    <property type="component" value="Unassembled WGS sequence"/>
</dbReference>
<evidence type="ECO:0000313" key="9">
    <source>
        <dbReference type="Proteomes" id="UP001345691"/>
    </source>
</evidence>
<dbReference type="GO" id="GO:0000149">
    <property type="term" value="F:SNARE binding"/>
    <property type="evidence" value="ECO:0007669"/>
    <property type="project" value="TreeGrafter"/>
</dbReference>
<keyword evidence="4" id="KW-0812">Transmembrane</keyword>
<dbReference type="PANTHER" id="PTHR19957:SF380">
    <property type="entry name" value="SYNTAXIN FAMILY PROTEIN"/>
    <property type="match status" value="1"/>
</dbReference>
<evidence type="ECO:0000256" key="3">
    <source>
        <dbReference type="SAM" id="MobiDB-lite"/>
    </source>
</evidence>
<evidence type="ECO:0000313" key="8">
    <source>
        <dbReference type="Proteomes" id="UP000053599"/>
    </source>
</evidence>
<feature type="domain" description="T-SNARE coiled-coil homology" evidence="5">
    <location>
        <begin position="249"/>
        <end position="311"/>
    </location>
</feature>
<name>A0A0D1YAN5_9EURO</name>
<dbReference type="EMBL" id="KN846954">
    <property type="protein sequence ID" value="KIV77894.1"/>
    <property type="molecule type" value="Genomic_DNA"/>
</dbReference>
<dbReference type="InterPro" id="IPR045242">
    <property type="entry name" value="Syntaxin"/>
</dbReference>
<dbReference type="InterPro" id="IPR010989">
    <property type="entry name" value="SNARE"/>
</dbReference>
<dbReference type="Proteomes" id="UP000053599">
    <property type="component" value="Unassembled WGS sequence"/>
</dbReference>
<dbReference type="PANTHER" id="PTHR19957">
    <property type="entry name" value="SYNTAXIN"/>
    <property type="match status" value="1"/>
</dbReference>
<dbReference type="OrthoDB" id="10255013at2759"/>
<feature type="coiled-coil region" evidence="2">
    <location>
        <begin position="174"/>
        <end position="201"/>
    </location>
</feature>
<dbReference type="InterPro" id="IPR000727">
    <property type="entry name" value="T_SNARE_dom"/>
</dbReference>
<dbReference type="Gene3D" id="1.20.58.70">
    <property type="match status" value="1"/>
</dbReference>
<evidence type="ECO:0000313" key="6">
    <source>
        <dbReference type="EMBL" id="KAK5055778.1"/>
    </source>
</evidence>
<accession>A0A0D1YAN5</accession>
<dbReference type="GO" id="GO:0031201">
    <property type="term" value="C:SNARE complex"/>
    <property type="evidence" value="ECO:0007669"/>
    <property type="project" value="TreeGrafter"/>
</dbReference>
<dbReference type="GO" id="GO:0005484">
    <property type="term" value="F:SNAP receptor activity"/>
    <property type="evidence" value="ECO:0007669"/>
    <property type="project" value="TreeGrafter"/>
</dbReference>
<dbReference type="GO" id="GO:0005886">
    <property type="term" value="C:plasma membrane"/>
    <property type="evidence" value="ECO:0007669"/>
    <property type="project" value="TreeGrafter"/>
</dbReference>
<sequence>MSYNQNYSQQGNNQAYGTYNPYGQGGNPYDQVTEGGYNGGGQGYNDRQGQGYAAGRPQAQAQGQGQDGSYYADEEQRTGGYEMRNMNGNDPNRILNECRGVDQAIDEIEADLQRLKGLQSRYLADTNTSAQSPLRVEVDRTGDNIMTKYRGLVSRVKNIKQQPESGNPRNAPQVGKVDRRLKTAINQYQQVEREFRKASQEQMARQYRIVRPDASDAEVREAVEDPNNQQVFSTALIQSDRRGEAQTVARNVSQRHEDIQKIERQMIELAQLFQDLEALVVQQEPAVTQIEQRGEEVTEHVAKANTELDGAVKKARAARRKKWMCLGIVVLIIIIIVVVVVVVVEVTKH</sequence>
<feature type="coiled-coil region" evidence="2">
    <location>
        <begin position="259"/>
        <end position="321"/>
    </location>
</feature>
<dbReference type="SUPFAM" id="SSF47661">
    <property type="entry name" value="t-snare proteins"/>
    <property type="match status" value="1"/>
</dbReference>
<feature type="transmembrane region" description="Helical" evidence="4">
    <location>
        <begin position="323"/>
        <end position="344"/>
    </location>
</feature>
<dbReference type="GO" id="GO:0006887">
    <property type="term" value="P:exocytosis"/>
    <property type="evidence" value="ECO:0007669"/>
    <property type="project" value="TreeGrafter"/>
</dbReference>
<dbReference type="PROSITE" id="PS50192">
    <property type="entry name" value="T_SNARE"/>
    <property type="match status" value="1"/>
</dbReference>
<dbReference type="GO" id="GO:0048278">
    <property type="term" value="P:vesicle docking"/>
    <property type="evidence" value="ECO:0007669"/>
    <property type="project" value="TreeGrafter"/>
</dbReference>
<dbReference type="InterPro" id="IPR006011">
    <property type="entry name" value="Syntaxin_N"/>
</dbReference>
<keyword evidence="4" id="KW-0472">Membrane</keyword>
<organism evidence="7 8">
    <name type="scientific">Exophiala sideris</name>
    <dbReference type="NCBI Taxonomy" id="1016849"/>
    <lineage>
        <taxon>Eukaryota</taxon>
        <taxon>Fungi</taxon>
        <taxon>Dikarya</taxon>
        <taxon>Ascomycota</taxon>
        <taxon>Pezizomycotina</taxon>
        <taxon>Eurotiomycetes</taxon>
        <taxon>Chaetothyriomycetidae</taxon>
        <taxon>Chaetothyriales</taxon>
        <taxon>Herpotrichiellaceae</taxon>
        <taxon>Exophiala</taxon>
    </lineage>
</organism>
<keyword evidence="9" id="KW-1185">Reference proteome</keyword>
<keyword evidence="2" id="KW-0175">Coiled coil</keyword>
<gene>
    <name evidence="6" type="ORF">LTR69_008153</name>
    <name evidence="7" type="ORF">PV11_09670</name>
</gene>
<keyword evidence="4" id="KW-1133">Transmembrane helix</keyword>
<evidence type="ECO:0000256" key="2">
    <source>
        <dbReference type="SAM" id="Coils"/>
    </source>
</evidence>
<evidence type="ECO:0000256" key="1">
    <source>
        <dbReference type="ARBA" id="ARBA00009063"/>
    </source>
</evidence>
<dbReference type="Pfam" id="PF00804">
    <property type="entry name" value="Syntaxin"/>
    <property type="match status" value="1"/>
</dbReference>
<comment type="similarity">
    <text evidence="1">Belongs to the syntaxin family.</text>
</comment>
<dbReference type="AlphaFoldDB" id="A0A0D1YAN5"/>
<reference evidence="6 9" key="2">
    <citation type="submission" date="2023-08" db="EMBL/GenBank/DDBJ databases">
        <title>Black Yeasts Isolated from many extreme environments.</title>
        <authorList>
            <person name="Coleine C."/>
            <person name="Stajich J.E."/>
            <person name="Selbmann L."/>
        </authorList>
    </citation>
    <scope>NUCLEOTIDE SEQUENCE [LARGE SCALE GENOMIC DNA]</scope>
    <source>
        <strain evidence="6 9">CCFEE 6328</strain>
    </source>
</reference>
<dbReference type="Pfam" id="PF05739">
    <property type="entry name" value="SNARE"/>
    <property type="match status" value="1"/>
</dbReference>
<dbReference type="STRING" id="1016849.A0A0D1YAN5"/>
<feature type="compositionally biased region" description="Low complexity" evidence="3">
    <location>
        <begin position="44"/>
        <end position="71"/>
    </location>
</feature>
<dbReference type="GO" id="GO:0006886">
    <property type="term" value="P:intracellular protein transport"/>
    <property type="evidence" value="ECO:0007669"/>
    <property type="project" value="TreeGrafter"/>
</dbReference>
<feature type="region of interest" description="Disordered" evidence="3">
    <location>
        <begin position="1"/>
        <end position="71"/>
    </location>
</feature>
<protein>
    <recommendedName>
        <fullName evidence="5">t-SNARE coiled-coil homology domain-containing protein</fullName>
    </recommendedName>
</protein>